<dbReference type="InterPro" id="IPR003838">
    <property type="entry name" value="ABC3_permease_C"/>
</dbReference>
<keyword evidence="3 7" id="KW-0812">Transmembrane</keyword>
<proteinExistence type="inferred from homology"/>
<dbReference type="PANTHER" id="PTHR30572">
    <property type="entry name" value="MEMBRANE COMPONENT OF TRANSPORTER-RELATED"/>
    <property type="match status" value="1"/>
</dbReference>
<dbReference type="RefSeq" id="WP_074764748.1">
    <property type="nucleotide sequence ID" value="NZ_FNWO01000001.1"/>
</dbReference>
<dbReference type="OrthoDB" id="5410375at2"/>
<dbReference type="AlphaFoldDB" id="A0A1H6GSA4"/>
<dbReference type="GO" id="GO:0005886">
    <property type="term" value="C:plasma membrane"/>
    <property type="evidence" value="ECO:0007669"/>
    <property type="project" value="UniProtKB-SubCell"/>
</dbReference>
<evidence type="ECO:0000313" key="9">
    <source>
        <dbReference type="EMBL" id="SEH25672.1"/>
    </source>
</evidence>
<feature type="transmembrane region" description="Helical" evidence="7">
    <location>
        <begin position="29"/>
        <end position="52"/>
    </location>
</feature>
<organism evidence="9 10">
    <name type="scientific">Magnetospirillum fulvum</name>
    <name type="common">Rhodospirillum fulvum</name>
    <dbReference type="NCBI Taxonomy" id="1082"/>
    <lineage>
        <taxon>Bacteria</taxon>
        <taxon>Pseudomonadati</taxon>
        <taxon>Pseudomonadota</taxon>
        <taxon>Alphaproteobacteria</taxon>
        <taxon>Rhodospirillales</taxon>
        <taxon>Rhodospirillaceae</taxon>
        <taxon>Magnetospirillum</taxon>
    </lineage>
</organism>
<evidence type="ECO:0000259" key="8">
    <source>
        <dbReference type="Pfam" id="PF02687"/>
    </source>
</evidence>
<evidence type="ECO:0000256" key="7">
    <source>
        <dbReference type="SAM" id="Phobius"/>
    </source>
</evidence>
<protein>
    <submittedName>
        <fullName evidence="9">Putative ABC transport system permease protein</fullName>
    </submittedName>
</protein>
<dbReference type="EMBL" id="FNWO01000001">
    <property type="protein sequence ID" value="SEH25672.1"/>
    <property type="molecule type" value="Genomic_DNA"/>
</dbReference>
<accession>A0A1H6GSA4</accession>
<evidence type="ECO:0000256" key="4">
    <source>
        <dbReference type="ARBA" id="ARBA00022989"/>
    </source>
</evidence>
<gene>
    <name evidence="9" type="ORF">SAMN04244559_00267</name>
</gene>
<keyword evidence="2" id="KW-1003">Cell membrane</keyword>
<feature type="transmembrane region" description="Helical" evidence="7">
    <location>
        <begin position="324"/>
        <end position="352"/>
    </location>
</feature>
<feature type="domain" description="ABC3 transporter permease C-terminal" evidence="8">
    <location>
        <begin position="286"/>
        <end position="396"/>
    </location>
</feature>
<reference evidence="10" key="1">
    <citation type="submission" date="2016-10" db="EMBL/GenBank/DDBJ databases">
        <authorList>
            <person name="Varghese N."/>
            <person name="Submissions S."/>
        </authorList>
    </citation>
    <scope>NUCLEOTIDE SEQUENCE [LARGE SCALE GENOMIC DNA]</scope>
    <source>
        <strain evidence="10">DSM 13234</strain>
    </source>
</reference>
<dbReference type="GO" id="GO:0022857">
    <property type="term" value="F:transmembrane transporter activity"/>
    <property type="evidence" value="ECO:0007669"/>
    <property type="project" value="TreeGrafter"/>
</dbReference>
<dbReference type="PANTHER" id="PTHR30572:SF4">
    <property type="entry name" value="ABC TRANSPORTER PERMEASE YTRF"/>
    <property type="match status" value="1"/>
</dbReference>
<evidence type="ECO:0000256" key="2">
    <source>
        <dbReference type="ARBA" id="ARBA00022475"/>
    </source>
</evidence>
<keyword evidence="10" id="KW-1185">Reference proteome</keyword>
<evidence type="ECO:0000256" key="3">
    <source>
        <dbReference type="ARBA" id="ARBA00022692"/>
    </source>
</evidence>
<feature type="transmembrane region" description="Helical" evidence="7">
    <location>
        <begin position="281"/>
        <end position="303"/>
    </location>
</feature>
<comment type="subcellular location">
    <subcellularLocation>
        <location evidence="1">Cell membrane</location>
        <topology evidence="1">Multi-pass membrane protein</topology>
    </subcellularLocation>
</comment>
<evidence type="ECO:0000256" key="6">
    <source>
        <dbReference type="ARBA" id="ARBA00038076"/>
    </source>
</evidence>
<evidence type="ECO:0000256" key="1">
    <source>
        <dbReference type="ARBA" id="ARBA00004651"/>
    </source>
</evidence>
<name>A0A1H6GSA4_MAGFU</name>
<dbReference type="Proteomes" id="UP000182983">
    <property type="component" value="Unassembled WGS sequence"/>
</dbReference>
<comment type="similarity">
    <text evidence="6">Belongs to the ABC-4 integral membrane protein family.</text>
</comment>
<keyword evidence="5 7" id="KW-0472">Membrane</keyword>
<dbReference type="Pfam" id="PF02687">
    <property type="entry name" value="FtsX"/>
    <property type="match status" value="1"/>
</dbReference>
<sequence>MTAQAQARLIWLAGGLACRDMWRDVRMTLCLLVGVAAVVAPLLVLFGLRYGVVEGLRDELRRNPSSLELRPLTQGRFDEAFFTSLREQPGIAYLEPTPRYLATILSLTSDRQPAGTEPVQVDMLPSRAGDPLLSGLATGAPPRDGIILSKPAAERLHVGAGDLVQARIARIYAEQRQEVNLPLRVLAVLPLDRIRREAALMAPEFVVASENYLEGRNSSLFTNAGEAFAEPRRFFASFRLYAADIDAVEPLRAWLVGQGLQVDTAAGEIRMVQRLDRALQMLFTVVAGLGGFGAALGLAVSLWGNVERKRHELGVMRLIGFPSAAMAAFPLVQAVLITLGGLALSVGVALAAGGMVERILSGTLAEGWVAYRLPLDAVLVTASMAVLAALASAFMAGLAATRLDPAETMRTL</sequence>
<feature type="transmembrane region" description="Helical" evidence="7">
    <location>
        <begin position="377"/>
        <end position="400"/>
    </location>
</feature>
<evidence type="ECO:0000313" key="10">
    <source>
        <dbReference type="Proteomes" id="UP000182983"/>
    </source>
</evidence>
<keyword evidence="4 7" id="KW-1133">Transmembrane helix</keyword>
<dbReference type="InterPro" id="IPR050250">
    <property type="entry name" value="Macrolide_Exporter_MacB"/>
</dbReference>
<evidence type="ECO:0000256" key="5">
    <source>
        <dbReference type="ARBA" id="ARBA00023136"/>
    </source>
</evidence>